<evidence type="ECO:0000313" key="6">
    <source>
        <dbReference type="Proteomes" id="UP000001116"/>
    </source>
</evidence>
<dbReference type="SUPFAM" id="SSF46785">
    <property type="entry name" value="Winged helix' DNA-binding domain"/>
    <property type="match status" value="1"/>
</dbReference>
<dbReference type="EMBL" id="CP000750">
    <property type="protein sequence ID" value="ABS03835.1"/>
    <property type="molecule type" value="Genomic_DNA"/>
</dbReference>
<accession>A6WAJ6</accession>
<feature type="domain" description="HTH marR-type" evidence="4">
    <location>
        <begin position="48"/>
        <end position="146"/>
    </location>
</feature>
<dbReference type="InterPro" id="IPR036390">
    <property type="entry name" value="WH_DNA-bd_sf"/>
</dbReference>
<dbReference type="STRING" id="266940.Krad_2355"/>
<proteinExistence type="predicted"/>
<keyword evidence="3" id="KW-0804">Transcription</keyword>
<evidence type="ECO:0000256" key="2">
    <source>
        <dbReference type="ARBA" id="ARBA00023125"/>
    </source>
</evidence>
<gene>
    <name evidence="5" type="ordered locus">Krad_2355</name>
</gene>
<dbReference type="RefSeq" id="WP_012087947.1">
    <property type="nucleotide sequence ID" value="NC_009664.2"/>
</dbReference>
<dbReference type="PANTHER" id="PTHR33164">
    <property type="entry name" value="TRANSCRIPTIONAL REGULATOR, MARR FAMILY"/>
    <property type="match status" value="1"/>
</dbReference>
<keyword evidence="2" id="KW-0238">DNA-binding</keyword>
<dbReference type="InterPro" id="IPR036388">
    <property type="entry name" value="WH-like_DNA-bd_sf"/>
</dbReference>
<dbReference type="InterPro" id="IPR039422">
    <property type="entry name" value="MarR/SlyA-like"/>
</dbReference>
<evidence type="ECO:0000313" key="5">
    <source>
        <dbReference type="EMBL" id="ABS03835.1"/>
    </source>
</evidence>
<dbReference type="InterPro" id="IPR000835">
    <property type="entry name" value="HTH_MarR-typ"/>
</dbReference>
<dbReference type="Proteomes" id="UP000001116">
    <property type="component" value="Chromosome"/>
</dbReference>
<keyword evidence="6" id="KW-1185">Reference proteome</keyword>
<dbReference type="SMART" id="SM00347">
    <property type="entry name" value="HTH_MARR"/>
    <property type="match status" value="1"/>
</dbReference>
<organism evidence="5 6">
    <name type="scientific">Kineococcus radiotolerans (strain ATCC BAA-149 / DSM 14245 / SRS30216)</name>
    <dbReference type="NCBI Taxonomy" id="266940"/>
    <lineage>
        <taxon>Bacteria</taxon>
        <taxon>Bacillati</taxon>
        <taxon>Actinomycetota</taxon>
        <taxon>Actinomycetes</taxon>
        <taxon>Kineosporiales</taxon>
        <taxon>Kineosporiaceae</taxon>
        <taxon>Kineococcus</taxon>
    </lineage>
</organism>
<dbReference type="eggNOG" id="COG1846">
    <property type="taxonomic scope" value="Bacteria"/>
</dbReference>
<evidence type="ECO:0000259" key="4">
    <source>
        <dbReference type="SMART" id="SM00347"/>
    </source>
</evidence>
<dbReference type="Gene3D" id="1.10.10.10">
    <property type="entry name" value="Winged helix-like DNA-binding domain superfamily/Winged helix DNA-binding domain"/>
    <property type="match status" value="1"/>
</dbReference>
<dbReference type="AlphaFoldDB" id="A6WAJ6"/>
<name>A6WAJ6_KINRD</name>
<dbReference type="GO" id="GO:0006950">
    <property type="term" value="P:response to stress"/>
    <property type="evidence" value="ECO:0007669"/>
    <property type="project" value="TreeGrafter"/>
</dbReference>
<keyword evidence="1" id="KW-0805">Transcription regulation</keyword>
<dbReference type="HOGENOM" id="CLU_122336_0_0_11"/>
<evidence type="ECO:0000256" key="3">
    <source>
        <dbReference type="ARBA" id="ARBA00023163"/>
    </source>
</evidence>
<dbReference type="GO" id="GO:0003700">
    <property type="term" value="F:DNA-binding transcription factor activity"/>
    <property type="evidence" value="ECO:0007669"/>
    <property type="project" value="InterPro"/>
</dbReference>
<dbReference type="PANTHER" id="PTHR33164:SF64">
    <property type="entry name" value="TRANSCRIPTIONAL REGULATOR SLYA"/>
    <property type="match status" value="1"/>
</dbReference>
<dbReference type="GO" id="GO:0003677">
    <property type="term" value="F:DNA binding"/>
    <property type="evidence" value="ECO:0007669"/>
    <property type="project" value="UniProtKB-KW"/>
</dbReference>
<dbReference type="KEGG" id="kra:Krad_2355"/>
<evidence type="ECO:0000256" key="1">
    <source>
        <dbReference type="ARBA" id="ARBA00023015"/>
    </source>
</evidence>
<sequence length="191" mass="20690">MTISHEDCYVSAVTSDEIRNGDPTELNRLRPLQDLLAGMDDQIAAVYTQHGIDGVRPRFSKALIRLHHRGPLSIKALAQQVGVTHSAMSQTVTAMRHAGLTNSTAGDDARTRTVTLTDAGAALVPFLEAEWRATEAAWAELDAEVPRGLQQVVEDLGAALRERSFAERVTAHIDALLAANDQDNGQGSEQR</sequence>
<protein>
    <submittedName>
        <fullName evidence="5">Transcriptional regulator, MarR family</fullName>
    </submittedName>
</protein>
<reference evidence="6" key="1">
    <citation type="journal article" date="2008" name="PLoS ONE">
        <title>Survival in nuclear waste, extreme resistance, and potential applications gleaned from the genome sequence of Kineococcus radiotolerans SRS30216.</title>
        <authorList>
            <person name="Bagwell C.E."/>
            <person name="Bhat S."/>
            <person name="Hawkins G.M."/>
            <person name="Smith B.W."/>
            <person name="Biswas T."/>
            <person name="Hoover T.R."/>
            <person name="Saunders E."/>
            <person name="Han C.S."/>
            <person name="Tsodikov O.V."/>
            <person name="Shimkets L.J."/>
        </authorList>
    </citation>
    <scope>NUCLEOTIDE SEQUENCE [LARGE SCALE GENOMIC DNA]</scope>
    <source>
        <strain evidence="6">ATCC BAA-149 / DSM 14245 / SRS30216</strain>
    </source>
</reference>